<evidence type="ECO:0000313" key="7">
    <source>
        <dbReference type="Proteomes" id="UP000540989"/>
    </source>
</evidence>
<keyword evidence="2 3" id="KW-0975">Bacterial flagellum</keyword>
<dbReference type="PANTHER" id="PTHR42792:SF1">
    <property type="entry name" value="FLAGELLAR HOOK-ASSOCIATED PROTEIN 3"/>
    <property type="match status" value="1"/>
</dbReference>
<keyword evidence="7" id="KW-1185">Reference proteome</keyword>
<proteinExistence type="inferred from homology"/>
<dbReference type="PANTHER" id="PTHR42792">
    <property type="entry name" value="FLAGELLIN"/>
    <property type="match status" value="1"/>
</dbReference>
<organism evidence="6 7">
    <name type="scientific">Granulicella aggregans</name>
    <dbReference type="NCBI Taxonomy" id="474949"/>
    <lineage>
        <taxon>Bacteria</taxon>
        <taxon>Pseudomonadati</taxon>
        <taxon>Acidobacteriota</taxon>
        <taxon>Terriglobia</taxon>
        <taxon>Terriglobales</taxon>
        <taxon>Acidobacteriaceae</taxon>
        <taxon>Granulicella</taxon>
    </lineage>
</organism>
<accession>A0A7W7ZDG8</accession>
<name>A0A7W7ZDG8_9BACT</name>
<dbReference type="Proteomes" id="UP000540989">
    <property type="component" value="Unassembled WGS sequence"/>
</dbReference>
<dbReference type="AlphaFoldDB" id="A0A7W7ZDG8"/>
<dbReference type="RefSeq" id="WP_184217006.1">
    <property type="nucleotide sequence ID" value="NZ_JACHIP010000003.1"/>
</dbReference>
<dbReference type="GO" id="GO:0005198">
    <property type="term" value="F:structural molecule activity"/>
    <property type="evidence" value="ECO:0007669"/>
    <property type="project" value="UniProtKB-UniRule"/>
</dbReference>
<dbReference type="Pfam" id="PF00700">
    <property type="entry name" value="Flagellin_C"/>
    <property type="match status" value="1"/>
</dbReference>
<comment type="subcellular location">
    <subcellularLocation>
        <location evidence="3">Secreted</location>
    </subcellularLocation>
    <subcellularLocation>
        <location evidence="3">Bacterial flagellum</location>
    </subcellularLocation>
</comment>
<feature type="domain" description="Flagellin N-terminal" evidence="4">
    <location>
        <begin position="14"/>
        <end position="138"/>
    </location>
</feature>
<dbReference type="SUPFAM" id="SSF64518">
    <property type="entry name" value="Phase 1 flagellin"/>
    <property type="match status" value="1"/>
</dbReference>
<reference evidence="6 7" key="1">
    <citation type="submission" date="2020-08" db="EMBL/GenBank/DDBJ databases">
        <title>Genomic Encyclopedia of Type Strains, Phase IV (KMG-V): Genome sequencing to study the core and pangenomes of soil and plant-associated prokaryotes.</title>
        <authorList>
            <person name="Whitman W."/>
        </authorList>
    </citation>
    <scope>NUCLEOTIDE SEQUENCE [LARGE SCALE GENOMIC DNA]</scope>
    <source>
        <strain evidence="6 7">M8UP14</strain>
    </source>
</reference>
<dbReference type="Pfam" id="PF00669">
    <property type="entry name" value="Flagellin_N"/>
    <property type="match status" value="1"/>
</dbReference>
<dbReference type="GO" id="GO:0009288">
    <property type="term" value="C:bacterial-type flagellum"/>
    <property type="evidence" value="ECO:0007669"/>
    <property type="project" value="UniProtKB-SubCell"/>
</dbReference>
<gene>
    <name evidence="6" type="ORF">HDF16_002561</name>
</gene>
<protein>
    <recommendedName>
        <fullName evidence="3">Flagellin</fullName>
    </recommendedName>
</protein>
<evidence type="ECO:0000256" key="3">
    <source>
        <dbReference type="RuleBase" id="RU362073"/>
    </source>
</evidence>
<comment type="caution">
    <text evidence="6">The sequence shown here is derived from an EMBL/GenBank/DDBJ whole genome shotgun (WGS) entry which is preliminary data.</text>
</comment>
<comment type="similarity">
    <text evidence="1 3">Belongs to the bacterial flagellin family.</text>
</comment>
<dbReference type="InterPro" id="IPR001492">
    <property type="entry name" value="Flagellin"/>
</dbReference>
<comment type="function">
    <text evidence="3">Flagellin is the subunit protein which polymerizes to form the filaments of bacterial flagella.</text>
</comment>
<evidence type="ECO:0000259" key="5">
    <source>
        <dbReference type="Pfam" id="PF00700"/>
    </source>
</evidence>
<dbReference type="InterPro" id="IPR046358">
    <property type="entry name" value="Flagellin_C"/>
</dbReference>
<sequence>MRVDPFYIQGLSTALDNITSNEADLSGELASGLRVSRLSTDAVAVGQSTVLAAAISAADSYVQVATSTQSKLQVTDSTLGEVVTALTKAISLAISGGDGTLGASDKAIIGQQIVAIRDQILGLANASYQGQYIFSGSQGQLQPFTLSSTTSPAKVTYAGDSALQYTTTPNGQKIQTNLAGSSLFTAPGTNVFSALNTVIADFASNASSTQIGADSALLTTALNTVDSQRSIIGTSLAQIQTSSTYAQTTSAQFTASETTLISADPAKVATQLSTAETQGQALSSVIASLAKGSLFDYIK</sequence>
<dbReference type="GO" id="GO:0005576">
    <property type="term" value="C:extracellular region"/>
    <property type="evidence" value="ECO:0007669"/>
    <property type="project" value="UniProtKB-SubCell"/>
</dbReference>
<evidence type="ECO:0000313" key="6">
    <source>
        <dbReference type="EMBL" id="MBB5057855.1"/>
    </source>
</evidence>
<keyword evidence="6" id="KW-0966">Cell projection</keyword>
<dbReference type="EMBL" id="JACHIP010000003">
    <property type="protein sequence ID" value="MBB5057855.1"/>
    <property type="molecule type" value="Genomic_DNA"/>
</dbReference>
<evidence type="ECO:0000256" key="1">
    <source>
        <dbReference type="ARBA" id="ARBA00005709"/>
    </source>
</evidence>
<keyword evidence="6" id="KW-0282">Flagellum</keyword>
<keyword evidence="3" id="KW-0964">Secreted</keyword>
<evidence type="ECO:0000256" key="2">
    <source>
        <dbReference type="ARBA" id="ARBA00023143"/>
    </source>
</evidence>
<dbReference type="InterPro" id="IPR001029">
    <property type="entry name" value="Flagellin_N"/>
</dbReference>
<feature type="domain" description="Flagellin C-terminal" evidence="5">
    <location>
        <begin position="218"/>
        <end position="297"/>
    </location>
</feature>
<keyword evidence="6" id="KW-0969">Cilium</keyword>
<evidence type="ECO:0000259" key="4">
    <source>
        <dbReference type="Pfam" id="PF00669"/>
    </source>
</evidence>
<dbReference type="Gene3D" id="1.20.1330.10">
    <property type="entry name" value="f41 fragment of flagellin, N-terminal domain"/>
    <property type="match status" value="1"/>
</dbReference>